<dbReference type="AlphaFoldDB" id="A0A9W6TDV8"/>
<evidence type="ECO:0000313" key="2">
    <source>
        <dbReference type="EMBL" id="GMF11247.1"/>
    </source>
</evidence>
<dbReference type="EMBL" id="BSXW01000070">
    <property type="protein sequence ID" value="GMF11247.1"/>
    <property type="molecule type" value="Genomic_DNA"/>
</dbReference>
<comment type="caution">
    <text evidence="2">The sequence shown here is derived from an EMBL/GenBank/DDBJ whole genome shotgun (WGS) entry which is preliminary data.</text>
</comment>
<organism evidence="2 3">
    <name type="scientific">Phytophthora lilii</name>
    <dbReference type="NCBI Taxonomy" id="2077276"/>
    <lineage>
        <taxon>Eukaryota</taxon>
        <taxon>Sar</taxon>
        <taxon>Stramenopiles</taxon>
        <taxon>Oomycota</taxon>
        <taxon>Peronosporomycetes</taxon>
        <taxon>Peronosporales</taxon>
        <taxon>Peronosporaceae</taxon>
        <taxon>Phytophthora</taxon>
    </lineage>
</organism>
<name>A0A9W6TDV8_9STRA</name>
<evidence type="ECO:0000313" key="3">
    <source>
        <dbReference type="Proteomes" id="UP001165083"/>
    </source>
</evidence>
<feature type="region of interest" description="Disordered" evidence="1">
    <location>
        <begin position="176"/>
        <end position="196"/>
    </location>
</feature>
<keyword evidence="3" id="KW-1185">Reference proteome</keyword>
<accession>A0A9W6TDV8</accession>
<sequence>MAMDNSGAITFLVPRCFRRKNTPPTSERAGNIFEQRMQQQLKKQCKRSSRATRARPQTTNEFMTFDLLAARDRSVATKNPHKMKRKQWPQVLSWDSLADTFISPPSSVGAEAGGIIGTTHTRNPPDDETSSRYTAQLSQQELSQEAIFRLQQLGRLDMSNSTPSFVYQVPRQSAREWSVATTEGSTGDNRFLHSLT</sequence>
<dbReference type="Proteomes" id="UP001165083">
    <property type="component" value="Unassembled WGS sequence"/>
</dbReference>
<protein>
    <submittedName>
        <fullName evidence="2">Unnamed protein product</fullName>
    </submittedName>
</protein>
<proteinExistence type="predicted"/>
<evidence type="ECO:0000256" key="1">
    <source>
        <dbReference type="SAM" id="MobiDB-lite"/>
    </source>
</evidence>
<feature type="compositionally biased region" description="Polar residues" evidence="1">
    <location>
        <begin position="179"/>
        <end position="188"/>
    </location>
</feature>
<reference evidence="2" key="1">
    <citation type="submission" date="2023-04" db="EMBL/GenBank/DDBJ databases">
        <title>Phytophthora lilii NBRC 32176.</title>
        <authorList>
            <person name="Ichikawa N."/>
            <person name="Sato H."/>
            <person name="Tonouchi N."/>
        </authorList>
    </citation>
    <scope>NUCLEOTIDE SEQUENCE</scope>
    <source>
        <strain evidence="2">NBRC 32176</strain>
    </source>
</reference>
<gene>
    <name evidence="2" type="ORF">Plil01_000197300</name>
</gene>
<dbReference type="OrthoDB" id="121319at2759"/>